<gene>
    <name evidence="2" type="ORF">CTI12_AA523560</name>
</gene>
<dbReference type="AlphaFoldDB" id="A0A2U1L703"/>
<dbReference type="PANTHER" id="PTHR31476">
    <property type="entry name" value="PROTEIN WHAT'S THIS FACTOR 1 HOMOLOG, CHLOROPLASTIC"/>
    <property type="match status" value="1"/>
</dbReference>
<dbReference type="InterPro" id="IPR021099">
    <property type="entry name" value="PORR_domain"/>
</dbReference>
<dbReference type="OrthoDB" id="1676166at2759"/>
<accession>A0A2U1L703</accession>
<dbReference type="GO" id="GO:0016787">
    <property type="term" value="F:hydrolase activity"/>
    <property type="evidence" value="ECO:0007669"/>
    <property type="project" value="UniProtKB-KW"/>
</dbReference>
<organism evidence="2 3">
    <name type="scientific">Artemisia annua</name>
    <name type="common">Sweet wormwood</name>
    <dbReference type="NCBI Taxonomy" id="35608"/>
    <lineage>
        <taxon>Eukaryota</taxon>
        <taxon>Viridiplantae</taxon>
        <taxon>Streptophyta</taxon>
        <taxon>Embryophyta</taxon>
        <taxon>Tracheophyta</taxon>
        <taxon>Spermatophyta</taxon>
        <taxon>Magnoliopsida</taxon>
        <taxon>eudicotyledons</taxon>
        <taxon>Gunneridae</taxon>
        <taxon>Pentapetalae</taxon>
        <taxon>asterids</taxon>
        <taxon>campanulids</taxon>
        <taxon>Asterales</taxon>
        <taxon>Asteraceae</taxon>
        <taxon>Asteroideae</taxon>
        <taxon>Anthemideae</taxon>
        <taxon>Artemisiinae</taxon>
        <taxon>Artemisia</taxon>
    </lineage>
</organism>
<dbReference type="GO" id="GO:0003723">
    <property type="term" value="F:RNA binding"/>
    <property type="evidence" value="ECO:0007669"/>
    <property type="project" value="InterPro"/>
</dbReference>
<evidence type="ECO:0000313" key="2">
    <source>
        <dbReference type="EMBL" id="PWA44764.1"/>
    </source>
</evidence>
<keyword evidence="3" id="KW-1185">Reference proteome</keyword>
<dbReference type="EMBL" id="PKPP01011106">
    <property type="protein sequence ID" value="PWA44764.1"/>
    <property type="molecule type" value="Genomic_DNA"/>
</dbReference>
<reference evidence="2 3" key="1">
    <citation type="journal article" date="2018" name="Mol. Plant">
        <title>The genome of Artemisia annua provides insight into the evolution of Asteraceae family and artemisinin biosynthesis.</title>
        <authorList>
            <person name="Shen Q."/>
            <person name="Zhang L."/>
            <person name="Liao Z."/>
            <person name="Wang S."/>
            <person name="Yan T."/>
            <person name="Shi P."/>
            <person name="Liu M."/>
            <person name="Fu X."/>
            <person name="Pan Q."/>
            <person name="Wang Y."/>
            <person name="Lv Z."/>
            <person name="Lu X."/>
            <person name="Zhang F."/>
            <person name="Jiang W."/>
            <person name="Ma Y."/>
            <person name="Chen M."/>
            <person name="Hao X."/>
            <person name="Li L."/>
            <person name="Tang Y."/>
            <person name="Lv G."/>
            <person name="Zhou Y."/>
            <person name="Sun X."/>
            <person name="Brodelius P.E."/>
            <person name="Rose J.K.C."/>
            <person name="Tang K."/>
        </authorList>
    </citation>
    <scope>NUCLEOTIDE SEQUENCE [LARGE SCALE GENOMIC DNA]</scope>
    <source>
        <strain evidence="3">cv. Huhao1</strain>
        <tissue evidence="2">Leaf</tissue>
    </source>
</reference>
<dbReference type="Proteomes" id="UP000245207">
    <property type="component" value="Unassembled WGS sequence"/>
</dbReference>
<sequence>MLSEKEEKIAAQEGEVNELMEPIWVKNLRKLLMLSAECRLPLETIDFVHAELGLPSDYKESLIPKFLDFCMGLNWEFWIRRLRLLQSAREERYMKERTLDTSGNVNGHNSKDENFSGPFAFHLKFPAGFRPNMSYLQELEKWQKMEFPSPYLNAKRFEVSDPKARKRVVGVLHELLSLTKEKRLTSAQLDVSHSELRLPARLCCA</sequence>
<evidence type="ECO:0000259" key="1">
    <source>
        <dbReference type="Pfam" id="PF11955"/>
    </source>
</evidence>
<dbReference type="Pfam" id="PF11955">
    <property type="entry name" value="PORR"/>
    <property type="match status" value="1"/>
</dbReference>
<dbReference type="InterPro" id="IPR045040">
    <property type="entry name" value="PORR_fam"/>
</dbReference>
<dbReference type="PANTHER" id="PTHR31476:SF11">
    <property type="entry name" value="UBIQUITIN CARBOXYL-TERMINAL HYDROLASE FAMILY PROTEIN"/>
    <property type="match status" value="1"/>
</dbReference>
<feature type="domain" description="PORR" evidence="1">
    <location>
        <begin position="2"/>
        <end position="202"/>
    </location>
</feature>
<evidence type="ECO:0000313" key="3">
    <source>
        <dbReference type="Proteomes" id="UP000245207"/>
    </source>
</evidence>
<protein>
    <submittedName>
        <fullName evidence="2">Ubiquitin carboxyl-terminal hydrolase family protein</fullName>
    </submittedName>
</protein>
<proteinExistence type="predicted"/>
<dbReference type="STRING" id="35608.A0A2U1L703"/>
<keyword evidence="2" id="KW-0378">Hydrolase</keyword>
<name>A0A2U1L703_ARTAN</name>
<comment type="caution">
    <text evidence="2">The sequence shown here is derived from an EMBL/GenBank/DDBJ whole genome shotgun (WGS) entry which is preliminary data.</text>
</comment>